<dbReference type="Proteomes" id="UP001549104">
    <property type="component" value="Unassembled WGS sequence"/>
</dbReference>
<gene>
    <name evidence="1" type="ORF">ABIC55_003709</name>
</gene>
<protein>
    <submittedName>
        <fullName evidence="1">Benzoyl-CoA reductase/2-hydroxyglutaryl-CoA dehydratase subunit BcrC/BadD/HgdB</fullName>
    </submittedName>
</protein>
<comment type="caution">
    <text evidence="1">The sequence shown here is derived from an EMBL/GenBank/DDBJ whole genome shotgun (WGS) entry which is preliminary data.</text>
</comment>
<dbReference type="EMBL" id="JBEPME010000006">
    <property type="protein sequence ID" value="MET3658591.1"/>
    <property type="molecule type" value="Genomic_DNA"/>
</dbReference>
<evidence type="ECO:0000313" key="2">
    <source>
        <dbReference type="Proteomes" id="UP001549104"/>
    </source>
</evidence>
<proteinExistence type="predicted"/>
<evidence type="ECO:0000313" key="1">
    <source>
        <dbReference type="EMBL" id="MET3658591.1"/>
    </source>
</evidence>
<sequence>MNTKRYYQIQLETFMELKEKCTHKVTLEKLNSAISKYQKLIDDYDEMDQSAFDEECQCSTCAMQG</sequence>
<organism evidence="1 2">
    <name type="scientific">Sporosarcina psychrophila</name>
    <name type="common">Bacillus psychrophilus</name>
    <dbReference type="NCBI Taxonomy" id="1476"/>
    <lineage>
        <taxon>Bacteria</taxon>
        <taxon>Bacillati</taxon>
        <taxon>Bacillota</taxon>
        <taxon>Bacilli</taxon>
        <taxon>Bacillales</taxon>
        <taxon>Caryophanaceae</taxon>
        <taxon>Sporosarcina</taxon>
    </lineage>
</organism>
<dbReference type="RefSeq" id="WP_354314280.1">
    <property type="nucleotide sequence ID" value="NZ_JBEPME010000006.1"/>
</dbReference>
<accession>A0ABV2KBY8</accession>
<name>A0ABV2KBY8_SPOPS</name>
<reference evidence="1 2" key="1">
    <citation type="submission" date="2024-06" db="EMBL/GenBank/DDBJ databases">
        <title>Sorghum-associated microbial communities from plants grown in Nebraska, USA.</title>
        <authorList>
            <person name="Schachtman D."/>
        </authorList>
    </citation>
    <scope>NUCLEOTIDE SEQUENCE [LARGE SCALE GENOMIC DNA]</scope>
    <source>
        <strain evidence="1 2">1288</strain>
    </source>
</reference>
<keyword evidence="2" id="KW-1185">Reference proteome</keyword>